<comment type="caution">
    <text evidence="10">The sequence shown here is derived from an EMBL/GenBank/DDBJ whole genome shotgun (WGS) entry which is preliminary data.</text>
</comment>
<evidence type="ECO:0000256" key="8">
    <source>
        <dbReference type="ARBA" id="ARBA00023136"/>
    </source>
</evidence>
<evidence type="ECO:0000313" key="11">
    <source>
        <dbReference type="Proteomes" id="UP000744769"/>
    </source>
</evidence>
<evidence type="ECO:0000259" key="9">
    <source>
        <dbReference type="PROSITE" id="PS50893"/>
    </source>
</evidence>
<evidence type="ECO:0000313" key="10">
    <source>
        <dbReference type="EMBL" id="NHN56545.1"/>
    </source>
</evidence>
<accession>A0A967B3D6</accession>
<keyword evidence="8" id="KW-0472">Membrane</keyword>
<dbReference type="Gene3D" id="3.40.50.300">
    <property type="entry name" value="P-loop containing nucleotide triphosphate hydrolases"/>
    <property type="match status" value="2"/>
</dbReference>
<keyword evidence="11" id="KW-1185">Reference proteome</keyword>
<feature type="domain" description="ABC transporter" evidence="9">
    <location>
        <begin position="3"/>
        <end position="239"/>
    </location>
</feature>
<proteinExistence type="predicted"/>
<evidence type="ECO:0000256" key="4">
    <source>
        <dbReference type="ARBA" id="ARBA00022737"/>
    </source>
</evidence>
<evidence type="ECO:0000256" key="1">
    <source>
        <dbReference type="ARBA" id="ARBA00004202"/>
    </source>
</evidence>
<dbReference type="FunFam" id="3.40.50.300:FF:000127">
    <property type="entry name" value="Ribose import ATP-binding protein RbsA"/>
    <property type="match status" value="1"/>
</dbReference>
<dbReference type="Pfam" id="PF00005">
    <property type="entry name" value="ABC_tran"/>
    <property type="match status" value="2"/>
</dbReference>
<dbReference type="GO" id="GO:0005524">
    <property type="term" value="F:ATP binding"/>
    <property type="evidence" value="ECO:0007669"/>
    <property type="project" value="UniProtKB-KW"/>
</dbReference>
<evidence type="ECO:0000256" key="6">
    <source>
        <dbReference type="ARBA" id="ARBA00022840"/>
    </source>
</evidence>
<name>A0A967B3D6_9MICO</name>
<dbReference type="InterPro" id="IPR027417">
    <property type="entry name" value="P-loop_NTPase"/>
</dbReference>
<keyword evidence="6 10" id="KW-0067">ATP-binding</keyword>
<dbReference type="GO" id="GO:0016887">
    <property type="term" value="F:ATP hydrolysis activity"/>
    <property type="evidence" value="ECO:0007669"/>
    <property type="project" value="InterPro"/>
</dbReference>
<dbReference type="PANTHER" id="PTHR43790:SF4">
    <property type="entry name" value="GUANOSINE IMPORT ATP-BINDING PROTEIN NUPO"/>
    <property type="match status" value="1"/>
</dbReference>
<dbReference type="EMBL" id="JAAOIV010000009">
    <property type="protein sequence ID" value="NHN56545.1"/>
    <property type="molecule type" value="Genomic_DNA"/>
</dbReference>
<reference evidence="10" key="1">
    <citation type="submission" date="2020-03" db="EMBL/GenBank/DDBJ databases">
        <title>Draft sequencing of Calidifontibacter sp. DB0510.</title>
        <authorList>
            <person name="Kim D.-U."/>
        </authorList>
    </citation>
    <scope>NUCLEOTIDE SEQUENCE</scope>
    <source>
        <strain evidence="10">DB0510</strain>
    </source>
</reference>
<feature type="domain" description="ABC transporter" evidence="9">
    <location>
        <begin position="255"/>
        <end position="499"/>
    </location>
</feature>
<dbReference type="RefSeq" id="WP_166197221.1">
    <property type="nucleotide sequence ID" value="NZ_JAAOIV010000009.1"/>
</dbReference>
<dbReference type="PROSITE" id="PS50893">
    <property type="entry name" value="ABC_TRANSPORTER_2"/>
    <property type="match status" value="2"/>
</dbReference>
<evidence type="ECO:0000256" key="5">
    <source>
        <dbReference type="ARBA" id="ARBA00022741"/>
    </source>
</evidence>
<evidence type="ECO:0000256" key="2">
    <source>
        <dbReference type="ARBA" id="ARBA00022448"/>
    </source>
</evidence>
<dbReference type="InterPro" id="IPR003593">
    <property type="entry name" value="AAA+_ATPase"/>
</dbReference>
<keyword evidence="7" id="KW-1278">Translocase</keyword>
<dbReference type="CDD" id="cd03216">
    <property type="entry name" value="ABC_Carb_Monos_I"/>
    <property type="match status" value="1"/>
</dbReference>
<gene>
    <name evidence="10" type="ORF">G9U51_12220</name>
</gene>
<dbReference type="PANTHER" id="PTHR43790">
    <property type="entry name" value="CARBOHYDRATE TRANSPORT ATP-BINDING PROTEIN MG119-RELATED"/>
    <property type="match status" value="1"/>
</dbReference>
<sequence>MKLELRGITKKFGTFVANDHIDLVVEPGEIHALLGENGAGKSTLMNVLYGLYRPTSGEILLDGKSVTFGGPGDAMRAGIGMVHQHFMLVPVLTVAENVMLGDEFTKGAGVLDRAKAHQVVREMSARHHLEVNPDVLVEQLPVGLQQRVEILKALARNAKVLILDEPTAVLTPQETDNLMEVMRSLKEGGTSIVFISHKLREVRAVADRITVIRRGKVVGTAEPTATPAELAALMVGRTVQLQVDKQPAEPGEPVLDIQDLRIIDPTGHVLVDDVSLQVRAGEIYGIAGVQGNGQSELTEAIVGLAEPEQGRISLDGKDITDASTDQVLALGVGYVPEDRSDDGLIGSFSIAENLVLDMYDEEPFGSKLSLNLKEIEQNAEHRVEEFDVRTQSIDAPASSLSGGNQQKVVLAREMSRPLRLLVVSQPTRGVDVGSMEFVHKRIVAERDRGTAVLLVSTELDEIVGLADRIGVMYGGRIIGELPPTATAEEFGLLMAGHTEGEKDSA</sequence>
<dbReference type="SUPFAM" id="SSF52540">
    <property type="entry name" value="P-loop containing nucleoside triphosphate hydrolases"/>
    <property type="match status" value="2"/>
</dbReference>
<organism evidence="10 11">
    <name type="scientific">Metallococcus carri</name>
    <dbReference type="NCBI Taxonomy" id="1656884"/>
    <lineage>
        <taxon>Bacteria</taxon>
        <taxon>Bacillati</taxon>
        <taxon>Actinomycetota</taxon>
        <taxon>Actinomycetes</taxon>
        <taxon>Micrococcales</taxon>
        <taxon>Dermacoccaceae</taxon>
        <taxon>Metallococcus</taxon>
    </lineage>
</organism>
<dbReference type="PROSITE" id="PS00211">
    <property type="entry name" value="ABC_TRANSPORTER_1"/>
    <property type="match status" value="1"/>
</dbReference>
<keyword evidence="4" id="KW-0677">Repeat</keyword>
<keyword evidence="2" id="KW-0813">Transport</keyword>
<evidence type="ECO:0000256" key="3">
    <source>
        <dbReference type="ARBA" id="ARBA00022475"/>
    </source>
</evidence>
<keyword evidence="5" id="KW-0547">Nucleotide-binding</keyword>
<dbReference type="AlphaFoldDB" id="A0A967B3D6"/>
<evidence type="ECO:0000256" key="7">
    <source>
        <dbReference type="ARBA" id="ARBA00022967"/>
    </source>
</evidence>
<dbReference type="InterPro" id="IPR017871">
    <property type="entry name" value="ABC_transporter-like_CS"/>
</dbReference>
<dbReference type="SMART" id="SM00382">
    <property type="entry name" value="AAA"/>
    <property type="match status" value="2"/>
</dbReference>
<keyword evidence="3" id="KW-1003">Cell membrane</keyword>
<dbReference type="InterPro" id="IPR050107">
    <property type="entry name" value="ABC_carbohydrate_import_ATPase"/>
</dbReference>
<dbReference type="GO" id="GO:0005886">
    <property type="term" value="C:plasma membrane"/>
    <property type="evidence" value="ECO:0007669"/>
    <property type="project" value="UniProtKB-SubCell"/>
</dbReference>
<dbReference type="InterPro" id="IPR003439">
    <property type="entry name" value="ABC_transporter-like_ATP-bd"/>
</dbReference>
<comment type="subcellular location">
    <subcellularLocation>
        <location evidence="1">Cell membrane</location>
        <topology evidence="1">Peripheral membrane protein</topology>
    </subcellularLocation>
</comment>
<protein>
    <submittedName>
        <fullName evidence="10">ABC transporter ATP-binding protein</fullName>
    </submittedName>
</protein>
<dbReference type="Proteomes" id="UP000744769">
    <property type="component" value="Unassembled WGS sequence"/>
</dbReference>
<dbReference type="CDD" id="cd03215">
    <property type="entry name" value="ABC_Carb_Monos_II"/>
    <property type="match status" value="1"/>
</dbReference>